<dbReference type="InterPro" id="IPR040476">
    <property type="entry name" value="CSD2"/>
</dbReference>
<dbReference type="InterPro" id="IPR012340">
    <property type="entry name" value="NA-bd_OB-fold"/>
</dbReference>
<dbReference type="GO" id="GO:0008859">
    <property type="term" value="F:exoribonuclease II activity"/>
    <property type="evidence" value="ECO:0007669"/>
    <property type="project" value="UniProtKB-UniRule"/>
</dbReference>
<evidence type="ECO:0000256" key="2">
    <source>
        <dbReference type="ARBA" id="ARBA00022490"/>
    </source>
</evidence>
<dbReference type="GO" id="GO:0003723">
    <property type="term" value="F:RNA binding"/>
    <property type="evidence" value="ECO:0007669"/>
    <property type="project" value="UniProtKB-UniRule"/>
</dbReference>
<gene>
    <name evidence="7" type="primary">rnr</name>
    <name evidence="10" type="ORF">A4S15_14280</name>
</gene>
<dbReference type="Pfam" id="PF00773">
    <property type="entry name" value="RNB"/>
    <property type="match status" value="1"/>
</dbReference>
<dbReference type="SUPFAM" id="SSF50249">
    <property type="entry name" value="Nucleic acid-binding proteins"/>
    <property type="match status" value="2"/>
</dbReference>
<evidence type="ECO:0000256" key="6">
    <source>
        <dbReference type="ARBA" id="ARBA00022884"/>
    </source>
</evidence>
<dbReference type="InterPro" id="IPR003029">
    <property type="entry name" value="S1_domain"/>
</dbReference>
<dbReference type="Proteomes" id="UP000192872">
    <property type="component" value="Unassembled WGS sequence"/>
</dbReference>
<evidence type="ECO:0000256" key="4">
    <source>
        <dbReference type="ARBA" id="ARBA00022801"/>
    </source>
</evidence>
<sequence>MPGASPPPVITAKLTGRDKDGDLIAEAVEWNVALHGPAPRIAVIASSQRRAGPAPRLGDVVLLRLHRSTREGVGYVGRVLKKISRASERRVGLVRLDSRGGAQVVAIEKRAAGWSWGIRSDDLHGASDGDLVAFETITAPRASRPMAKVSDILGRLEGAKALSLIAIAQHGLPYRFSAEALAEAEAARLSAGPREDWRALPLVTIDPADARDHDDAVHASADSDPANPGGFVITVAIADVSAFVPAGSLLDLEARERGNSIYFPDQVVPMLPEHLSNGLCSLRPDEDRAALAIRMIIDAGGSKRGQSLHRILMRSVAKLSYPQAQAAIDGEPTDITAHVLDTLLRPLWAAYGALAQARNKRSPLALDLAERKLLLKADGSLDRVVVPPRLDAHRLIEEFMIAANVAAAELLEAKRQPLIYRVHDQPSLDRLSSLRDFLSTLDIPFAKGGVLKPALFNRALEKVRGLPVELLVNEAVLRTQAQAEYSTHNLGHFGLNLGRYAHFTSPIRRYADLTAHRALVRAYRLGSDTGQGLPEAELEQIALQTTLAERRATLAERETNDRIIATSLADQVGAVFSARISGLTRAGLFVTLVDSGADGLVPMAMLGRDDFKVDEKRREISGRRSKTTWRQGDMIEVRLIEAQAIAGALRFEVLPASRQEPRSGASRPSSSQTAERRGKSSVIKSGKARRGADGSASGAGRHVVDDE</sequence>
<organism evidence="10 11">
    <name type="scientific">Candidatus Raskinella chloraquaticus</name>
    <dbReference type="NCBI Taxonomy" id="1951219"/>
    <lineage>
        <taxon>Bacteria</taxon>
        <taxon>Pseudomonadati</taxon>
        <taxon>Pseudomonadota</taxon>
        <taxon>Alphaproteobacteria</taxon>
        <taxon>Hyphomicrobiales</taxon>
        <taxon>Phreatobacteraceae</taxon>
        <taxon>Candidatus Raskinella</taxon>
    </lineage>
</organism>
<dbReference type="InterPro" id="IPR050180">
    <property type="entry name" value="RNR_Ribonuclease"/>
</dbReference>
<dbReference type="NCBIfam" id="TIGR00358">
    <property type="entry name" value="3_prime_RNase"/>
    <property type="match status" value="1"/>
</dbReference>
<evidence type="ECO:0000313" key="10">
    <source>
        <dbReference type="EMBL" id="OQW54553.1"/>
    </source>
</evidence>
<dbReference type="EC" id="3.1.13.1" evidence="7"/>
<dbReference type="Gene3D" id="2.40.50.140">
    <property type="entry name" value="Nucleic acid-binding proteins"/>
    <property type="match status" value="1"/>
</dbReference>
<evidence type="ECO:0000256" key="7">
    <source>
        <dbReference type="HAMAP-Rule" id="MF_01895"/>
    </source>
</evidence>
<evidence type="ECO:0000256" key="8">
    <source>
        <dbReference type="SAM" id="MobiDB-lite"/>
    </source>
</evidence>
<dbReference type="HAMAP" id="MF_01895">
    <property type="entry name" value="RNase_R"/>
    <property type="match status" value="1"/>
</dbReference>
<dbReference type="AlphaFoldDB" id="A0A1W9I4D7"/>
<keyword evidence="3 7" id="KW-0540">Nuclease</keyword>
<evidence type="ECO:0000256" key="5">
    <source>
        <dbReference type="ARBA" id="ARBA00022839"/>
    </source>
</evidence>
<protein>
    <recommendedName>
        <fullName evidence="7">Ribonuclease R</fullName>
        <shortName evidence="7">RNase R</shortName>
        <ecNumber evidence="7">3.1.13.1</ecNumber>
    </recommendedName>
</protein>
<proteinExistence type="inferred from homology"/>
<dbReference type="PANTHER" id="PTHR23355:SF9">
    <property type="entry name" value="DIS3-LIKE EXONUCLEASE 2"/>
    <property type="match status" value="1"/>
</dbReference>
<comment type="catalytic activity">
    <reaction evidence="1 7">
        <text>Exonucleolytic cleavage in the 3'- to 5'-direction to yield nucleoside 5'-phosphates.</text>
        <dbReference type="EC" id="3.1.13.1"/>
    </reaction>
</comment>
<evidence type="ECO:0000256" key="3">
    <source>
        <dbReference type="ARBA" id="ARBA00022722"/>
    </source>
</evidence>
<accession>A0A1W9I4D7</accession>
<dbReference type="SMART" id="SM00955">
    <property type="entry name" value="RNB"/>
    <property type="match status" value="1"/>
</dbReference>
<dbReference type="CDD" id="cd04471">
    <property type="entry name" value="S1_RNase_R"/>
    <property type="match status" value="1"/>
</dbReference>
<keyword evidence="2 7" id="KW-0963">Cytoplasm</keyword>
<dbReference type="InterPro" id="IPR011805">
    <property type="entry name" value="RNase_R"/>
</dbReference>
<evidence type="ECO:0000259" key="9">
    <source>
        <dbReference type="PROSITE" id="PS50126"/>
    </source>
</evidence>
<comment type="subcellular location">
    <subcellularLocation>
        <location evidence="7">Cytoplasm</location>
    </subcellularLocation>
</comment>
<comment type="caution">
    <text evidence="10">The sequence shown here is derived from an EMBL/GenBank/DDBJ whole genome shotgun (WGS) entry which is preliminary data.</text>
</comment>
<dbReference type="InterPro" id="IPR004476">
    <property type="entry name" value="RNase_II/RNase_R"/>
</dbReference>
<feature type="region of interest" description="Disordered" evidence="8">
    <location>
        <begin position="657"/>
        <end position="707"/>
    </location>
</feature>
<dbReference type="GO" id="GO:0005829">
    <property type="term" value="C:cytosol"/>
    <property type="evidence" value="ECO:0007669"/>
    <property type="project" value="TreeGrafter"/>
</dbReference>
<dbReference type="STRING" id="1827387.A4S15_14280"/>
<evidence type="ECO:0000313" key="11">
    <source>
        <dbReference type="Proteomes" id="UP000192872"/>
    </source>
</evidence>
<dbReference type="InterPro" id="IPR001900">
    <property type="entry name" value="RNase_II/R"/>
</dbReference>
<keyword evidence="4 7" id="KW-0378">Hydrolase</keyword>
<dbReference type="PROSITE" id="PS50126">
    <property type="entry name" value="S1"/>
    <property type="match status" value="1"/>
</dbReference>
<dbReference type="InterPro" id="IPR022966">
    <property type="entry name" value="RNase_II/R_CS"/>
</dbReference>
<dbReference type="Pfam" id="PF17876">
    <property type="entry name" value="CSD2"/>
    <property type="match status" value="1"/>
</dbReference>
<dbReference type="GO" id="GO:0006402">
    <property type="term" value="P:mRNA catabolic process"/>
    <property type="evidence" value="ECO:0007669"/>
    <property type="project" value="TreeGrafter"/>
</dbReference>
<comment type="similarity">
    <text evidence="7">Belongs to the RNR ribonuclease family. RNase R subfamily.</text>
</comment>
<keyword evidence="5 7" id="KW-0269">Exonuclease</keyword>
<name>A0A1W9I4D7_9HYPH</name>
<evidence type="ECO:0000256" key="1">
    <source>
        <dbReference type="ARBA" id="ARBA00001849"/>
    </source>
</evidence>
<keyword evidence="6 7" id="KW-0694">RNA-binding</keyword>
<feature type="domain" description="S1 motif" evidence="9">
    <location>
        <begin position="573"/>
        <end position="654"/>
    </location>
</feature>
<reference evidence="10 11" key="1">
    <citation type="journal article" date="2017" name="Water Res.">
        <title>Comammox in drinking water systems.</title>
        <authorList>
            <person name="Wang Y."/>
            <person name="Ma L."/>
            <person name="Mao Y."/>
            <person name="Jiang X."/>
            <person name="Xia Y."/>
            <person name="Yu K."/>
            <person name="Li B."/>
            <person name="Zhang T."/>
        </authorList>
    </citation>
    <scope>NUCLEOTIDE SEQUENCE [LARGE SCALE GENOMIC DNA]</scope>
    <source>
        <strain evidence="10">SG_bin8</strain>
    </source>
</reference>
<dbReference type="Pfam" id="PF00575">
    <property type="entry name" value="S1"/>
    <property type="match status" value="1"/>
</dbReference>
<dbReference type="PANTHER" id="PTHR23355">
    <property type="entry name" value="RIBONUCLEASE"/>
    <property type="match status" value="1"/>
</dbReference>
<comment type="function">
    <text evidence="7">3'-5' exoribonuclease that releases 5'-nucleoside monophosphates and is involved in maturation of structured RNAs.</text>
</comment>
<dbReference type="PROSITE" id="PS01175">
    <property type="entry name" value="RIBONUCLEASE_II"/>
    <property type="match status" value="1"/>
</dbReference>
<dbReference type="EMBL" id="LWDL01000002">
    <property type="protein sequence ID" value="OQW54553.1"/>
    <property type="molecule type" value="Genomic_DNA"/>
</dbReference>